<evidence type="ECO:0000256" key="1">
    <source>
        <dbReference type="SAM" id="MobiDB-lite"/>
    </source>
</evidence>
<evidence type="ECO:0000313" key="3">
    <source>
        <dbReference type="EMBL" id="GFN87370.1"/>
    </source>
</evidence>
<evidence type="ECO:0000256" key="2">
    <source>
        <dbReference type="SAM" id="SignalP"/>
    </source>
</evidence>
<gene>
    <name evidence="3" type="ORF">PoB_001387600</name>
</gene>
<feature type="compositionally biased region" description="Acidic residues" evidence="1">
    <location>
        <begin position="52"/>
        <end position="65"/>
    </location>
</feature>
<feature type="region of interest" description="Disordered" evidence="1">
    <location>
        <begin position="97"/>
        <end position="122"/>
    </location>
</feature>
<proteinExistence type="predicted"/>
<feature type="signal peptide" evidence="2">
    <location>
        <begin position="1"/>
        <end position="21"/>
    </location>
</feature>
<feature type="region of interest" description="Disordered" evidence="1">
    <location>
        <begin position="45"/>
        <end position="77"/>
    </location>
</feature>
<accession>A0AAV3YYB9</accession>
<organism evidence="3 4">
    <name type="scientific">Plakobranchus ocellatus</name>
    <dbReference type="NCBI Taxonomy" id="259542"/>
    <lineage>
        <taxon>Eukaryota</taxon>
        <taxon>Metazoa</taxon>
        <taxon>Spiralia</taxon>
        <taxon>Lophotrochozoa</taxon>
        <taxon>Mollusca</taxon>
        <taxon>Gastropoda</taxon>
        <taxon>Heterobranchia</taxon>
        <taxon>Euthyneura</taxon>
        <taxon>Panpulmonata</taxon>
        <taxon>Sacoglossa</taxon>
        <taxon>Placobranchoidea</taxon>
        <taxon>Plakobranchidae</taxon>
        <taxon>Plakobranchus</taxon>
    </lineage>
</organism>
<evidence type="ECO:0000313" key="4">
    <source>
        <dbReference type="Proteomes" id="UP000735302"/>
    </source>
</evidence>
<reference evidence="3 4" key="1">
    <citation type="journal article" date="2021" name="Elife">
        <title>Chloroplast acquisition without the gene transfer in kleptoplastic sea slugs, Plakobranchus ocellatus.</title>
        <authorList>
            <person name="Maeda T."/>
            <person name="Takahashi S."/>
            <person name="Yoshida T."/>
            <person name="Shimamura S."/>
            <person name="Takaki Y."/>
            <person name="Nagai Y."/>
            <person name="Toyoda A."/>
            <person name="Suzuki Y."/>
            <person name="Arimoto A."/>
            <person name="Ishii H."/>
            <person name="Satoh N."/>
            <person name="Nishiyama T."/>
            <person name="Hasebe M."/>
            <person name="Maruyama T."/>
            <person name="Minagawa J."/>
            <person name="Obokata J."/>
            <person name="Shigenobu S."/>
        </authorList>
    </citation>
    <scope>NUCLEOTIDE SEQUENCE [LARGE SCALE GENOMIC DNA]</scope>
</reference>
<comment type="caution">
    <text evidence="3">The sequence shown here is derived from an EMBL/GenBank/DDBJ whole genome shotgun (WGS) entry which is preliminary data.</text>
</comment>
<keyword evidence="2" id="KW-0732">Signal</keyword>
<feature type="region of interest" description="Disordered" evidence="1">
    <location>
        <begin position="165"/>
        <end position="192"/>
    </location>
</feature>
<dbReference type="EMBL" id="BLXT01001713">
    <property type="protein sequence ID" value="GFN87370.1"/>
    <property type="molecule type" value="Genomic_DNA"/>
</dbReference>
<keyword evidence="4" id="KW-1185">Reference proteome</keyword>
<feature type="chain" id="PRO_5043819891" evidence="2">
    <location>
        <begin position="22"/>
        <end position="213"/>
    </location>
</feature>
<dbReference type="AlphaFoldDB" id="A0AAV3YYB9"/>
<name>A0AAV3YYB9_9GAST</name>
<sequence>MMMLVVMMLVVMMMMTMMMMSDMMMLVVVMMMMTVMIIEDDGGGVGGGCGHDDDDDDDDNDDDDGSGGGGSSDEPTHFPCYLAKQSVDLVSLFSQSTTDDLRLSGPPKAKTPVAGLEPESATERSLQIPGRIRYLLCYRRPSTEDGLNIKTTPVKATGVADNPIRMTKPINNCNNNKSRDDETTPRPPTTTTITATPVVARSITSAATATARV</sequence>
<dbReference type="Proteomes" id="UP000735302">
    <property type="component" value="Unassembled WGS sequence"/>
</dbReference>
<protein>
    <submittedName>
        <fullName evidence="3">Uncharacterized protein</fullName>
    </submittedName>
</protein>